<keyword evidence="2" id="KW-0804">Transcription</keyword>
<dbReference type="GO" id="GO:0006353">
    <property type="term" value="P:DNA-templated transcription termination"/>
    <property type="evidence" value="ECO:0007669"/>
    <property type="project" value="UniProtKB-KW"/>
</dbReference>
<evidence type="ECO:0000313" key="4">
    <source>
        <dbReference type="EMBL" id="KAK1645445.1"/>
    </source>
</evidence>
<dbReference type="AlphaFoldDB" id="A0AAD8S5B7"/>
<protein>
    <submittedName>
        <fullName evidence="4">Uncharacterized protein</fullName>
    </submittedName>
</protein>
<comment type="similarity">
    <text evidence="1">Belongs to the mTERF family.</text>
</comment>
<sequence>MLVPVLTSSPQLLMRKPNEILQSIELAMKPKVEFLLRTMKKTLKAIVEYPRYFSYSLEEKIKPWFWVIKGRKIDCSMADMFSENGEVFVEEYYLEIETLPVAPSLQSSKGIMCVLSTKGQCVWPLGDIVWHFIWGINGDATAGFAGLARQRVQGVAFSS</sequence>
<evidence type="ECO:0000256" key="3">
    <source>
        <dbReference type="ARBA" id="ARBA00022946"/>
    </source>
</evidence>
<keyword evidence="2" id="KW-0806">Transcription termination</keyword>
<reference evidence="4" key="1">
    <citation type="submission" date="2023-07" db="EMBL/GenBank/DDBJ databases">
        <title>A chromosome-level genome assembly of Lolium multiflorum.</title>
        <authorList>
            <person name="Chen Y."/>
            <person name="Copetti D."/>
            <person name="Kolliker R."/>
            <person name="Studer B."/>
        </authorList>
    </citation>
    <scope>NUCLEOTIDE SEQUENCE</scope>
    <source>
        <strain evidence="4">02402/16</strain>
        <tissue evidence="4">Leaf</tissue>
    </source>
</reference>
<proteinExistence type="inferred from homology"/>
<dbReference type="Pfam" id="PF02536">
    <property type="entry name" value="mTERF"/>
    <property type="match status" value="1"/>
</dbReference>
<keyword evidence="2" id="KW-0805">Transcription regulation</keyword>
<dbReference type="Gene3D" id="1.25.70.10">
    <property type="entry name" value="Transcription termination factor 3, mitochondrial"/>
    <property type="match status" value="1"/>
</dbReference>
<name>A0AAD8S5B7_LOLMU</name>
<evidence type="ECO:0000256" key="1">
    <source>
        <dbReference type="ARBA" id="ARBA00007692"/>
    </source>
</evidence>
<dbReference type="SMART" id="SM00733">
    <property type="entry name" value="Mterf"/>
    <property type="match status" value="2"/>
</dbReference>
<organism evidence="4 5">
    <name type="scientific">Lolium multiflorum</name>
    <name type="common">Italian ryegrass</name>
    <name type="synonym">Lolium perenne subsp. multiflorum</name>
    <dbReference type="NCBI Taxonomy" id="4521"/>
    <lineage>
        <taxon>Eukaryota</taxon>
        <taxon>Viridiplantae</taxon>
        <taxon>Streptophyta</taxon>
        <taxon>Embryophyta</taxon>
        <taxon>Tracheophyta</taxon>
        <taxon>Spermatophyta</taxon>
        <taxon>Magnoliopsida</taxon>
        <taxon>Liliopsida</taxon>
        <taxon>Poales</taxon>
        <taxon>Poaceae</taxon>
        <taxon>BOP clade</taxon>
        <taxon>Pooideae</taxon>
        <taxon>Poodae</taxon>
        <taxon>Poeae</taxon>
        <taxon>Poeae Chloroplast Group 2 (Poeae type)</taxon>
        <taxon>Loliodinae</taxon>
        <taxon>Loliinae</taxon>
        <taxon>Lolium</taxon>
    </lineage>
</organism>
<dbReference type="Proteomes" id="UP001231189">
    <property type="component" value="Unassembled WGS sequence"/>
</dbReference>
<dbReference type="EMBL" id="JAUUTY010000004">
    <property type="protein sequence ID" value="KAK1645445.1"/>
    <property type="molecule type" value="Genomic_DNA"/>
</dbReference>
<keyword evidence="3" id="KW-0809">Transit peptide</keyword>
<dbReference type="PANTHER" id="PTHR13068:SF3">
    <property type="entry name" value="MITOCHONDRIAL TRANSCRIPTION TERMINATION FACTOR FAMILY PROTEIN"/>
    <property type="match status" value="1"/>
</dbReference>
<gene>
    <name evidence="4" type="ORF">QYE76_063250</name>
</gene>
<dbReference type="InterPro" id="IPR003690">
    <property type="entry name" value="MTERF"/>
</dbReference>
<evidence type="ECO:0000256" key="2">
    <source>
        <dbReference type="ARBA" id="ARBA00022472"/>
    </source>
</evidence>
<dbReference type="PANTHER" id="PTHR13068">
    <property type="entry name" value="CGI-12 PROTEIN-RELATED"/>
    <property type="match status" value="1"/>
</dbReference>
<dbReference type="InterPro" id="IPR038538">
    <property type="entry name" value="MTERF_sf"/>
</dbReference>
<evidence type="ECO:0000313" key="5">
    <source>
        <dbReference type="Proteomes" id="UP001231189"/>
    </source>
</evidence>
<accession>A0AAD8S5B7</accession>
<keyword evidence="5" id="KW-1185">Reference proteome</keyword>
<dbReference type="GO" id="GO:0003676">
    <property type="term" value="F:nucleic acid binding"/>
    <property type="evidence" value="ECO:0007669"/>
    <property type="project" value="InterPro"/>
</dbReference>
<comment type="caution">
    <text evidence="4">The sequence shown here is derived from an EMBL/GenBank/DDBJ whole genome shotgun (WGS) entry which is preliminary data.</text>
</comment>